<comment type="caution">
    <text evidence="2">The sequence shown here is derived from an EMBL/GenBank/DDBJ whole genome shotgun (WGS) entry which is preliminary data.</text>
</comment>
<proteinExistence type="predicted"/>
<evidence type="ECO:0000313" key="3">
    <source>
        <dbReference type="Proteomes" id="UP001431783"/>
    </source>
</evidence>
<accession>A0AAW1UIZ5</accession>
<keyword evidence="3" id="KW-1185">Reference proteome</keyword>
<sequence>MSSTVLTLPSWKQEPLSPPTSEDATWASYPEDDLFYSNLEQNVDLKLETELFSPYGESKADIAAQLLEDLEKLVDIDELIKEEVEAGKAVIFLSEDVANQN</sequence>
<evidence type="ECO:0000313" key="2">
    <source>
        <dbReference type="EMBL" id="KAK9882683.1"/>
    </source>
</evidence>
<evidence type="ECO:0000256" key="1">
    <source>
        <dbReference type="SAM" id="MobiDB-lite"/>
    </source>
</evidence>
<organism evidence="2 3">
    <name type="scientific">Henosepilachna vigintioctopunctata</name>
    <dbReference type="NCBI Taxonomy" id="420089"/>
    <lineage>
        <taxon>Eukaryota</taxon>
        <taxon>Metazoa</taxon>
        <taxon>Ecdysozoa</taxon>
        <taxon>Arthropoda</taxon>
        <taxon>Hexapoda</taxon>
        <taxon>Insecta</taxon>
        <taxon>Pterygota</taxon>
        <taxon>Neoptera</taxon>
        <taxon>Endopterygota</taxon>
        <taxon>Coleoptera</taxon>
        <taxon>Polyphaga</taxon>
        <taxon>Cucujiformia</taxon>
        <taxon>Coccinelloidea</taxon>
        <taxon>Coccinellidae</taxon>
        <taxon>Epilachninae</taxon>
        <taxon>Epilachnini</taxon>
        <taxon>Henosepilachna</taxon>
    </lineage>
</organism>
<dbReference type="EMBL" id="JARQZJ010000080">
    <property type="protein sequence ID" value="KAK9882683.1"/>
    <property type="molecule type" value="Genomic_DNA"/>
</dbReference>
<protein>
    <submittedName>
        <fullName evidence="2">Uncharacterized protein</fullName>
    </submittedName>
</protein>
<reference evidence="2 3" key="1">
    <citation type="submission" date="2023-03" db="EMBL/GenBank/DDBJ databases">
        <title>Genome insight into feeding habits of ladybird beetles.</title>
        <authorList>
            <person name="Li H.-S."/>
            <person name="Huang Y.-H."/>
            <person name="Pang H."/>
        </authorList>
    </citation>
    <scope>NUCLEOTIDE SEQUENCE [LARGE SCALE GENOMIC DNA]</scope>
    <source>
        <strain evidence="2">SYSU_2023b</strain>
        <tissue evidence="2">Whole body</tissue>
    </source>
</reference>
<dbReference type="AlphaFoldDB" id="A0AAW1UIZ5"/>
<dbReference type="Proteomes" id="UP001431783">
    <property type="component" value="Unassembled WGS sequence"/>
</dbReference>
<feature type="region of interest" description="Disordered" evidence="1">
    <location>
        <begin position="1"/>
        <end position="24"/>
    </location>
</feature>
<name>A0AAW1UIZ5_9CUCU</name>
<gene>
    <name evidence="2" type="ORF">WA026_022735</name>
</gene>